<dbReference type="InterPro" id="IPR048278">
    <property type="entry name" value="PFN"/>
</dbReference>
<comment type="caution">
    <text evidence="9">The sequence shown here is derived from an EMBL/GenBank/DDBJ whole genome shotgun (WGS) entry which is preliminary data.</text>
</comment>
<dbReference type="InterPro" id="IPR036140">
    <property type="entry name" value="PFN_sf"/>
</dbReference>
<dbReference type="PRINTS" id="PR00392">
    <property type="entry name" value="PROFILIN"/>
</dbReference>
<keyword evidence="10" id="KW-1185">Reference proteome</keyword>
<dbReference type="InterPro" id="IPR005455">
    <property type="entry name" value="PFN_euk"/>
</dbReference>
<protein>
    <recommendedName>
        <fullName evidence="8">Profilin</fullName>
    </recommendedName>
</protein>
<dbReference type="Proteomes" id="UP001152320">
    <property type="component" value="Chromosome 13"/>
</dbReference>
<dbReference type="Pfam" id="PF00235">
    <property type="entry name" value="Profilin"/>
    <property type="match status" value="1"/>
</dbReference>
<dbReference type="CDD" id="cd00148">
    <property type="entry name" value="PROF"/>
    <property type="match status" value="1"/>
</dbReference>
<evidence type="ECO:0000256" key="5">
    <source>
        <dbReference type="ARBA" id="ARBA00023203"/>
    </source>
</evidence>
<keyword evidence="5 8" id="KW-0009">Actin-binding</keyword>
<evidence type="ECO:0000256" key="7">
    <source>
        <dbReference type="RuleBase" id="RU003908"/>
    </source>
</evidence>
<evidence type="ECO:0000256" key="1">
    <source>
        <dbReference type="ARBA" id="ARBA00004245"/>
    </source>
</evidence>
<evidence type="ECO:0000256" key="8">
    <source>
        <dbReference type="RuleBase" id="RU003909"/>
    </source>
</evidence>
<evidence type="ECO:0000256" key="6">
    <source>
        <dbReference type="ARBA" id="ARBA00023212"/>
    </source>
</evidence>
<comment type="similarity">
    <text evidence="2 8">Belongs to the profilin family.</text>
</comment>
<reference evidence="9" key="1">
    <citation type="submission" date="2021-10" db="EMBL/GenBank/DDBJ databases">
        <title>Tropical sea cucumber genome reveals ecological adaptation and Cuvierian tubules defense mechanism.</title>
        <authorList>
            <person name="Chen T."/>
        </authorList>
    </citation>
    <scope>NUCLEOTIDE SEQUENCE</scope>
    <source>
        <strain evidence="9">Nanhai2018</strain>
        <tissue evidence="9">Muscle</tissue>
    </source>
</reference>
<dbReference type="OrthoDB" id="421374at2759"/>
<sequence length="126" mass="13215">MSWQGYIDNNLVGSGFVKQAAILGLDGSQWATSSGFAVSAAEAKAMVAGFTDPSNLRASGIRASGEKYMCLRTDDSSLYGKKGSGGICVVKTIQAVLVGTYDESIQPGQCNSVVEKLGDYLRNSGY</sequence>
<comment type="function">
    <text evidence="7">Binds to actin and affects the structure of the cytoskeleton. At high concentrations, profilin prevents the polymerization of actin, whereas it enhances it at low concentrations.</text>
</comment>
<dbReference type="GO" id="GO:0005856">
    <property type="term" value="C:cytoskeleton"/>
    <property type="evidence" value="ECO:0007669"/>
    <property type="project" value="UniProtKB-SubCell"/>
</dbReference>
<dbReference type="PROSITE" id="PS00414">
    <property type="entry name" value="PROFILIN"/>
    <property type="match status" value="1"/>
</dbReference>
<dbReference type="SUPFAM" id="SSF55770">
    <property type="entry name" value="Profilin (actin-binding protein)"/>
    <property type="match status" value="1"/>
</dbReference>
<dbReference type="GO" id="GO:0003785">
    <property type="term" value="F:actin monomer binding"/>
    <property type="evidence" value="ECO:0007669"/>
    <property type="project" value="TreeGrafter"/>
</dbReference>
<evidence type="ECO:0000313" key="10">
    <source>
        <dbReference type="Proteomes" id="UP001152320"/>
    </source>
</evidence>
<dbReference type="FunFam" id="3.30.450.30:FF:000015">
    <property type="entry name" value="Profilin"/>
    <property type="match status" value="1"/>
</dbReference>
<evidence type="ECO:0000256" key="3">
    <source>
        <dbReference type="ARBA" id="ARBA00011583"/>
    </source>
</evidence>
<accession>A0A9Q1BQQ4</accession>
<organism evidence="9 10">
    <name type="scientific">Holothuria leucospilota</name>
    <name type="common">Black long sea cucumber</name>
    <name type="synonym">Mertensiothuria leucospilota</name>
    <dbReference type="NCBI Taxonomy" id="206669"/>
    <lineage>
        <taxon>Eukaryota</taxon>
        <taxon>Metazoa</taxon>
        <taxon>Echinodermata</taxon>
        <taxon>Eleutherozoa</taxon>
        <taxon>Echinozoa</taxon>
        <taxon>Holothuroidea</taxon>
        <taxon>Aspidochirotacea</taxon>
        <taxon>Aspidochirotida</taxon>
        <taxon>Holothuriidae</taxon>
        <taxon>Holothuria</taxon>
    </lineage>
</organism>
<evidence type="ECO:0000313" key="9">
    <source>
        <dbReference type="EMBL" id="KAJ8030924.1"/>
    </source>
</evidence>
<comment type="subunit">
    <text evidence="3 7">Occurs in many kinds of cells as a complex with monomeric actin in a 1:1 ratio.</text>
</comment>
<dbReference type="PANTHER" id="PTHR11604">
    <property type="entry name" value="PROFILIN"/>
    <property type="match status" value="1"/>
</dbReference>
<proteinExistence type="inferred from homology"/>
<dbReference type="GO" id="GO:0005938">
    <property type="term" value="C:cell cortex"/>
    <property type="evidence" value="ECO:0007669"/>
    <property type="project" value="TreeGrafter"/>
</dbReference>
<name>A0A9Q1BQQ4_HOLLE</name>
<comment type="subcellular location">
    <subcellularLocation>
        <location evidence="1">Cytoplasm</location>
        <location evidence="1">Cytoskeleton</location>
    </subcellularLocation>
</comment>
<dbReference type="Gene3D" id="3.30.450.30">
    <property type="entry name" value="Dynein light chain 2a, cytoplasmic"/>
    <property type="match status" value="1"/>
</dbReference>
<dbReference type="PRINTS" id="PR01640">
    <property type="entry name" value="PROFILINPLNT"/>
</dbReference>
<dbReference type="SMART" id="SM00392">
    <property type="entry name" value="PROF"/>
    <property type="match status" value="1"/>
</dbReference>
<dbReference type="AlphaFoldDB" id="A0A9Q1BQQ4"/>
<evidence type="ECO:0000256" key="4">
    <source>
        <dbReference type="ARBA" id="ARBA00022490"/>
    </source>
</evidence>
<evidence type="ECO:0000256" key="2">
    <source>
        <dbReference type="ARBA" id="ARBA00010058"/>
    </source>
</evidence>
<keyword evidence="6 7" id="KW-0206">Cytoskeleton</keyword>
<dbReference type="EMBL" id="JAIZAY010000013">
    <property type="protein sequence ID" value="KAJ8030924.1"/>
    <property type="molecule type" value="Genomic_DNA"/>
</dbReference>
<keyword evidence="4" id="KW-0963">Cytoplasm</keyword>
<dbReference type="PANTHER" id="PTHR11604:SF0">
    <property type="entry name" value="PROFILIN"/>
    <property type="match status" value="1"/>
</dbReference>
<dbReference type="InterPro" id="IPR027310">
    <property type="entry name" value="Profilin_CS"/>
</dbReference>
<gene>
    <name evidence="9" type="ORF">HOLleu_27472</name>
</gene>